<dbReference type="Pfam" id="PF13844">
    <property type="entry name" value="Glyco_transf_41"/>
    <property type="match status" value="2"/>
</dbReference>
<evidence type="ECO:0000256" key="7">
    <source>
        <dbReference type="ARBA" id="ARBA00022803"/>
    </source>
</evidence>
<dbReference type="SUPFAM" id="SSF48452">
    <property type="entry name" value="TPR-like"/>
    <property type="match status" value="1"/>
</dbReference>
<evidence type="ECO:0000256" key="1">
    <source>
        <dbReference type="ARBA" id="ARBA00004922"/>
    </source>
</evidence>
<sequence>MWIQSKKLSAMLEKGNSKGAILEAKLLLAKNSAAMATWSDLAGVLWQTGQHEAAISCLDQAIMKFDHYLLFNIRAFMHSFVGEHGKSVADLDAAEQRSPGSELIRCNRAVALMAQGKNAEAKALLEIVIKNNAASVPALENLAIVCLRLDLFDEALEHGRRWHSLQPQSAAAYIQYVYLLQSAGELGELSQVWNEQRLRQAYDNCRTVQSFMALSQLDDPLFHRHLAQKQAASSLTLPSIPVLGKPTESRRVRIAYWSNDFYQHATLALLGEVLEMHNRERFEIFCLSYARDKSDSATDNLRRNVEHFHDMGDLSDKLALEEIVALDIDILVDLKGYTSGSRVSVPAARPARIVVSWLGYPGTIGSTNFDYVLGDPFVTPASSQQYYDEAIWQLPNCYQPNDRRRRAAEPKARTQYGLPVDSVVLAAFNATYKITPTIVSTWANVLKKHPDACLWLYARTERIFGNIKSEITACGAAAEQVFYAPPLPGGAHLARYQVADMALDCFPYGAHTTGSDALRNGCPLVAIAGESFASRVSASLLHAARLEELITYDFDTYETLIGALIRDKARRQRIKEHLAGWSKLPLFDTPRFVSDLEAAYAEMWRIHVGS</sequence>
<accession>A0A318HUN0</accession>
<dbReference type="InterPro" id="IPR029489">
    <property type="entry name" value="OGT/SEC/SPY_C"/>
</dbReference>
<dbReference type="InterPro" id="IPR011990">
    <property type="entry name" value="TPR-like_helical_dom_sf"/>
</dbReference>
<keyword evidence="5 9" id="KW-0808">Transferase</keyword>
<reference evidence="9 10" key="1">
    <citation type="submission" date="2018-05" db="EMBL/GenBank/DDBJ databases">
        <title>Comparative genomics of bacterial root endophytes of switchgrass collected from native prairies over two seasons.</title>
        <authorList>
            <person name="Tang Y."/>
        </authorList>
    </citation>
    <scope>NUCLEOTIDE SEQUENCE [LARGE SCALE GENOMIC DNA]</scope>
    <source>
        <strain evidence="9 10">NFIX32</strain>
    </source>
</reference>
<dbReference type="SMART" id="SM00028">
    <property type="entry name" value="TPR"/>
    <property type="match status" value="3"/>
</dbReference>
<evidence type="ECO:0000256" key="2">
    <source>
        <dbReference type="ARBA" id="ARBA00005386"/>
    </source>
</evidence>
<organism evidence="9 10">
    <name type="scientific">Burkholderia pyrrocinia</name>
    <name type="common">Pseudomonas pyrrocinia</name>
    <dbReference type="NCBI Taxonomy" id="60550"/>
    <lineage>
        <taxon>Bacteria</taxon>
        <taxon>Pseudomonadati</taxon>
        <taxon>Pseudomonadota</taxon>
        <taxon>Betaproteobacteria</taxon>
        <taxon>Burkholderiales</taxon>
        <taxon>Burkholderiaceae</taxon>
        <taxon>Burkholderia</taxon>
        <taxon>Burkholderia cepacia complex</taxon>
    </lineage>
</organism>
<protein>
    <recommendedName>
        <fullName evidence="3">protein O-GlcNAc transferase</fullName>
        <ecNumber evidence="3">2.4.1.255</ecNumber>
    </recommendedName>
</protein>
<dbReference type="EMBL" id="QJJY01000043">
    <property type="protein sequence ID" value="PXX22042.1"/>
    <property type="molecule type" value="Genomic_DNA"/>
</dbReference>
<evidence type="ECO:0000313" key="9">
    <source>
        <dbReference type="EMBL" id="PXX22042.1"/>
    </source>
</evidence>
<dbReference type="Proteomes" id="UP000247755">
    <property type="component" value="Unassembled WGS sequence"/>
</dbReference>
<proteinExistence type="inferred from homology"/>
<dbReference type="GO" id="GO:0097363">
    <property type="term" value="F:protein O-acetylglucosaminyltransferase activity"/>
    <property type="evidence" value="ECO:0007669"/>
    <property type="project" value="UniProtKB-EC"/>
</dbReference>
<dbReference type="Gene3D" id="1.25.40.10">
    <property type="entry name" value="Tetratricopeptide repeat domain"/>
    <property type="match status" value="1"/>
</dbReference>
<dbReference type="EC" id="2.4.1.255" evidence="3"/>
<dbReference type="InterPro" id="IPR019734">
    <property type="entry name" value="TPR_rpt"/>
</dbReference>
<dbReference type="PANTHER" id="PTHR44998">
    <property type="match status" value="1"/>
</dbReference>
<comment type="pathway">
    <text evidence="1">Protein modification; protein glycosylation.</text>
</comment>
<evidence type="ECO:0000313" key="10">
    <source>
        <dbReference type="Proteomes" id="UP000247755"/>
    </source>
</evidence>
<feature type="domain" description="O-GlcNAc transferase C-terminal" evidence="8">
    <location>
        <begin position="412"/>
        <end position="596"/>
    </location>
</feature>
<comment type="similarity">
    <text evidence="2">Belongs to the glycosyltransferase 41 family. O-GlcNAc transferase subfamily.</text>
</comment>
<evidence type="ECO:0000256" key="6">
    <source>
        <dbReference type="ARBA" id="ARBA00022737"/>
    </source>
</evidence>
<evidence type="ECO:0000256" key="4">
    <source>
        <dbReference type="ARBA" id="ARBA00022676"/>
    </source>
</evidence>
<feature type="domain" description="O-GlcNAc transferase C-terminal" evidence="8">
    <location>
        <begin position="248"/>
        <end position="402"/>
    </location>
</feature>
<name>A0A318HUN0_BURPY</name>
<keyword evidence="4" id="KW-0328">Glycosyltransferase</keyword>
<dbReference type="PANTHER" id="PTHR44998:SF1">
    <property type="entry name" value="UDP-N-ACETYLGLUCOSAMINE--PEPTIDE N-ACETYLGLUCOSAMINYLTRANSFERASE 110 KDA SUBUNIT"/>
    <property type="match status" value="1"/>
</dbReference>
<dbReference type="Pfam" id="PF13432">
    <property type="entry name" value="TPR_16"/>
    <property type="match status" value="1"/>
</dbReference>
<dbReference type="AlphaFoldDB" id="A0A318HUN0"/>
<comment type="caution">
    <text evidence="9">The sequence shown here is derived from an EMBL/GenBank/DDBJ whole genome shotgun (WGS) entry which is preliminary data.</text>
</comment>
<evidence type="ECO:0000256" key="3">
    <source>
        <dbReference type="ARBA" id="ARBA00011970"/>
    </source>
</evidence>
<evidence type="ECO:0000259" key="8">
    <source>
        <dbReference type="Pfam" id="PF13844"/>
    </source>
</evidence>
<gene>
    <name evidence="9" type="ORF">NA66_10434</name>
</gene>
<dbReference type="Gene3D" id="3.40.50.2000">
    <property type="entry name" value="Glycogen Phosphorylase B"/>
    <property type="match status" value="1"/>
</dbReference>
<dbReference type="Gene3D" id="3.40.50.11380">
    <property type="match status" value="1"/>
</dbReference>
<keyword evidence="7" id="KW-0802">TPR repeat</keyword>
<evidence type="ECO:0000256" key="5">
    <source>
        <dbReference type="ARBA" id="ARBA00022679"/>
    </source>
</evidence>
<keyword evidence="6" id="KW-0677">Repeat</keyword>